<dbReference type="InterPro" id="IPR051054">
    <property type="entry name" value="SorC_transcr_regulators"/>
</dbReference>
<dbReference type="Proteomes" id="UP000198703">
    <property type="component" value="Unassembled WGS sequence"/>
</dbReference>
<gene>
    <name evidence="6" type="ORF">SAMN05444370_11048</name>
</gene>
<name>A0A1H4DIG7_9RHOB</name>
<proteinExistence type="inferred from homology"/>
<dbReference type="RefSeq" id="WP_093254598.1">
    <property type="nucleotide sequence ID" value="NZ_FNQM01000010.1"/>
</dbReference>
<evidence type="ECO:0000256" key="4">
    <source>
        <dbReference type="ARBA" id="ARBA00023163"/>
    </source>
</evidence>
<organism evidence="6 7">
    <name type="scientific">Rubrimonas cliftonensis</name>
    <dbReference type="NCBI Taxonomy" id="89524"/>
    <lineage>
        <taxon>Bacteria</taxon>
        <taxon>Pseudomonadati</taxon>
        <taxon>Pseudomonadota</taxon>
        <taxon>Alphaproteobacteria</taxon>
        <taxon>Rhodobacterales</taxon>
        <taxon>Paracoccaceae</taxon>
        <taxon>Rubrimonas</taxon>
    </lineage>
</organism>
<reference evidence="6 7" key="1">
    <citation type="submission" date="2016-10" db="EMBL/GenBank/DDBJ databases">
        <authorList>
            <person name="de Groot N.N."/>
        </authorList>
    </citation>
    <scope>NUCLEOTIDE SEQUENCE [LARGE SCALE GENOMIC DNA]</scope>
    <source>
        <strain evidence="6 7">DSM 15345</strain>
    </source>
</reference>
<keyword evidence="3 6" id="KW-0238">DNA-binding</keyword>
<protein>
    <submittedName>
        <fullName evidence="6">DNA-binding transcriptional regulator LsrR, DeoR family</fullName>
    </submittedName>
</protein>
<dbReference type="PANTHER" id="PTHR34294:SF1">
    <property type="entry name" value="TRANSCRIPTIONAL REGULATOR LSRR"/>
    <property type="match status" value="1"/>
</dbReference>
<accession>A0A1H4DIG7</accession>
<dbReference type="SUPFAM" id="SSF100950">
    <property type="entry name" value="NagB/RpiA/CoA transferase-like"/>
    <property type="match status" value="1"/>
</dbReference>
<evidence type="ECO:0000256" key="2">
    <source>
        <dbReference type="ARBA" id="ARBA00023015"/>
    </source>
</evidence>
<evidence type="ECO:0000256" key="1">
    <source>
        <dbReference type="ARBA" id="ARBA00010466"/>
    </source>
</evidence>
<dbReference type="AlphaFoldDB" id="A0A1H4DIG7"/>
<dbReference type="Gene3D" id="3.40.50.1360">
    <property type="match status" value="1"/>
</dbReference>
<dbReference type="Pfam" id="PF04198">
    <property type="entry name" value="Sugar-bind"/>
    <property type="match status" value="1"/>
</dbReference>
<keyword evidence="4" id="KW-0804">Transcription</keyword>
<evidence type="ECO:0000256" key="3">
    <source>
        <dbReference type="ARBA" id="ARBA00023125"/>
    </source>
</evidence>
<dbReference type="InterPro" id="IPR037171">
    <property type="entry name" value="NagB/RpiA_transferase-like"/>
</dbReference>
<evidence type="ECO:0000313" key="7">
    <source>
        <dbReference type="Proteomes" id="UP000198703"/>
    </source>
</evidence>
<keyword evidence="7" id="KW-1185">Reference proteome</keyword>
<dbReference type="GO" id="GO:0003677">
    <property type="term" value="F:DNA binding"/>
    <property type="evidence" value="ECO:0007669"/>
    <property type="project" value="UniProtKB-KW"/>
</dbReference>
<dbReference type="PANTHER" id="PTHR34294">
    <property type="entry name" value="TRANSCRIPTIONAL REGULATOR-RELATED"/>
    <property type="match status" value="1"/>
</dbReference>
<comment type="similarity">
    <text evidence="1">Belongs to the SorC transcriptional regulatory family.</text>
</comment>
<dbReference type="Gene3D" id="1.10.10.10">
    <property type="entry name" value="Winged helix-like DNA-binding domain superfamily/Winged helix DNA-binding domain"/>
    <property type="match status" value="1"/>
</dbReference>
<sequence>MRFEPMTDAAGEAADERRARAAHLYFVLGLTQQAVAERMGLNRMKVNRLLAEARERGVVRIQITARNARRLVLEGCLAERFGLSFVAVTPAETAPGAQLSEIVGRYAAQAVQPLLAQARTVAIGWGVTLKALAAATEPAPVPGGAVAPLLGSLSKRSTIDRFEASGILAERLDAECFHMPAPVICDSARSREMIHGQSIVKEVLARAAAADIALMSCGGRRSSTLRAMGFVSEAEMAELSAAGAVGNFLGYFYDGEGRIVDHPINSRVVGLHPDAARRLKVRVMVSGGPDKAAMLGVLLAHGWCTGLVTDEVTATALLA</sequence>
<evidence type="ECO:0000313" key="6">
    <source>
        <dbReference type="EMBL" id="SEA72387.1"/>
    </source>
</evidence>
<dbReference type="STRING" id="89524.SAMN05444370_11048"/>
<dbReference type="InterPro" id="IPR036388">
    <property type="entry name" value="WH-like_DNA-bd_sf"/>
</dbReference>
<evidence type="ECO:0000259" key="5">
    <source>
        <dbReference type="Pfam" id="PF04198"/>
    </source>
</evidence>
<keyword evidence="2" id="KW-0805">Transcription regulation</keyword>
<feature type="domain" description="Sugar-binding" evidence="5">
    <location>
        <begin position="70"/>
        <end position="319"/>
    </location>
</feature>
<dbReference type="InterPro" id="IPR007324">
    <property type="entry name" value="Sugar-bd_dom_put"/>
</dbReference>
<dbReference type="GO" id="GO:0030246">
    <property type="term" value="F:carbohydrate binding"/>
    <property type="evidence" value="ECO:0007669"/>
    <property type="project" value="InterPro"/>
</dbReference>
<dbReference type="EMBL" id="FNQM01000010">
    <property type="protein sequence ID" value="SEA72387.1"/>
    <property type="molecule type" value="Genomic_DNA"/>
</dbReference>
<dbReference type="OrthoDB" id="9808171at2"/>